<evidence type="ECO:0000256" key="7">
    <source>
        <dbReference type="ARBA" id="ARBA00022723"/>
    </source>
</evidence>
<accession>A0A919IKL4</accession>
<dbReference type="GO" id="GO:0008270">
    <property type="term" value="F:zinc ion binding"/>
    <property type="evidence" value="ECO:0007669"/>
    <property type="project" value="InterPro"/>
</dbReference>
<comment type="similarity">
    <text evidence="3">Belongs to the peptidase M1 family.</text>
</comment>
<dbReference type="CDD" id="cd09603">
    <property type="entry name" value="M1_APN_like"/>
    <property type="match status" value="1"/>
</dbReference>
<evidence type="ECO:0000256" key="1">
    <source>
        <dbReference type="ARBA" id="ARBA00000098"/>
    </source>
</evidence>
<dbReference type="EMBL" id="BOMH01000013">
    <property type="protein sequence ID" value="GID63670.1"/>
    <property type="molecule type" value="Genomic_DNA"/>
</dbReference>
<comment type="cofactor">
    <cofactor evidence="2">
        <name>Zn(2+)</name>
        <dbReference type="ChEBI" id="CHEBI:29105"/>
    </cofactor>
</comment>
<evidence type="ECO:0000256" key="2">
    <source>
        <dbReference type="ARBA" id="ARBA00001947"/>
    </source>
</evidence>
<evidence type="ECO:0000259" key="13">
    <source>
        <dbReference type="Pfam" id="PF01433"/>
    </source>
</evidence>
<dbReference type="PANTHER" id="PTHR11533">
    <property type="entry name" value="PROTEASE M1 ZINC METALLOPROTEASE"/>
    <property type="match status" value="1"/>
</dbReference>
<evidence type="ECO:0000256" key="10">
    <source>
        <dbReference type="ARBA" id="ARBA00023049"/>
    </source>
</evidence>
<gene>
    <name evidence="14" type="ORF">Acy02nite_15510</name>
</gene>
<organism evidence="14 15">
    <name type="scientific">Actinoplanes cyaneus</name>
    <dbReference type="NCBI Taxonomy" id="52696"/>
    <lineage>
        <taxon>Bacteria</taxon>
        <taxon>Bacillati</taxon>
        <taxon>Actinomycetota</taxon>
        <taxon>Actinomycetes</taxon>
        <taxon>Micromonosporales</taxon>
        <taxon>Micromonosporaceae</taxon>
        <taxon>Actinoplanes</taxon>
    </lineage>
</organism>
<protein>
    <recommendedName>
        <fullName evidence="5">Aminopeptidase N</fullName>
        <ecNumber evidence="4">3.4.11.2</ecNumber>
    </recommendedName>
    <alternativeName>
        <fullName evidence="11">Alanine aminopeptidase</fullName>
    </alternativeName>
    <alternativeName>
        <fullName evidence="12">Lysyl aminopeptidase</fullName>
    </alternativeName>
</protein>
<evidence type="ECO:0000256" key="4">
    <source>
        <dbReference type="ARBA" id="ARBA00012564"/>
    </source>
</evidence>
<dbReference type="SUPFAM" id="SSF63737">
    <property type="entry name" value="Leukotriene A4 hydrolase N-terminal domain"/>
    <property type="match status" value="1"/>
</dbReference>
<dbReference type="InterPro" id="IPR027268">
    <property type="entry name" value="Peptidase_M4/M1_CTD_sf"/>
</dbReference>
<feature type="domain" description="Peptidase M1 membrane alanine aminopeptidase" evidence="13">
    <location>
        <begin position="286"/>
        <end position="478"/>
    </location>
</feature>
<dbReference type="InterPro" id="IPR050344">
    <property type="entry name" value="Peptidase_M1_aminopeptidases"/>
</dbReference>
<keyword evidence="7" id="KW-0479">Metal-binding</keyword>
<evidence type="ECO:0000256" key="11">
    <source>
        <dbReference type="ARBA" id="ARBA00029811"/>
    </source>
</evidence>
<dbReference type="Proteomes" id="UP000619479">
    <property type="component" value="Unassembled WGS sequence"/>
</dbReference>
<evidence type="ECO:0000256" key="3">
    <source>
        <dbReference type="ARBA" id="ARBA00010136"/>
    </source>
</evidence>
<keyword evidence="8" id="KW-0378">Hydrolase</keyword>
<dbReference type="Gene3D" id="1.10.390.10">
    <property type="entry name" value="Neutral Protease Domain 2"/>
    <property type="match status" value="1"/>
</dbReference>
<evidence type="ECO:0000256" key="5">
    <source>
        <dbReference type="ARBA" id="ARBA00015611"/>
    </source>
</evidence>
<keyword evidence="10 14" id="KW-0482">Metalloprotease</keyword>
<dbReference type="Pfam" id="PF01433">
    <property type="entry name" value="Peptidase_M1"/>
    <property type="match status" value="1"/>
</dbReference>
<dbReference type="GO" id="GO:0016285">
    <property type="term" value="F:alanyl aminopeptidase activity"/>
    <property type="evidence" value="ECO:0007669"/>
    <property type="project" value="UniProtKB-EC"/>
</dbReference>
<keyword evidence="9" id="KW-0862">Zinc</keyword>
<dbReference type="GO" id="GO:0008237">
    <property type="term" value="F:metallopeptidase activity"/>
    <property type="evidence" value="ECO:0007669"/>
    <property type="project" value="UniProtKB-KW"/>
</dbReference>
<evidence type="ECO:0000313" key="15">
    <source>
        <dbReference type="Proteomes" id="UP000619479"/>
    </source>
</evidence>
<dbReference type="InterPro" id="IPR001930">
    <property type="entry name" value="Peptidase_M1"/>
</dbReference>
<keyword evidence="15" id="KW-1185">Reference proteome</keyword>
<evidence type="ECO:0000256" key="8">
    <source>
        <dbReference type="ARBA" id="ARBA00022801"/>
    </source>
</evidence>
<dbReference type="PRINTS" id="PR00756">
    <property type="entry name" value="ALADIPTASE"/>
</dbReference>
<dbReference type="EC" id="3.4.11.2" evidence="4"/>
<comment type="catalytic activity">
    <reaction evidence="1">
        <text>Release of an N-terminal amino acid, Xaa-|-Yaa- from a peptide, amide or arylamide. Xaa is preferably Ala, but may be most amino acids including Pro (slow action). When a terminal hydrophobic residue is followed by a prolyl residue, the two may be released as an intact Xaa-Pro dipeptide.</text>
        <dbReference type="EC" id="3.4.11.2"/>
    </reaction>
</comment>
<evidence type="ECO:0000256" key="9">
    <source>
        <dbReference type="ARBA" id="ARBA00022833"/>
    </source>
</evidence>
<dbReference type="InterPro" id="IPR042097">
    <property type="entry name" value="Aminopeptidase_N-like_N_sf"/>
</dbReference>
<dbReference type="Gene3D" id="2.60.40.1730">
    <property type="entry name" value="tricorn interacting facor f3 domain"/>
    <property type="match status" value="1"/>
</dbReference>
<reference evidence="14" key="1">
    <citation type="submission" date="2021-01" db="EMBL/GenBank/DDBJ databases">
        <title>Whole genome shotgun sequence of Actinoplanes cyaneus NBRC 14990.</title>
        <authorList>
            <person name="Komaki H."/>
            <person name="Tamura T."/>
        </authorList>
    </citation>
    <scope>NUCLEOTIDE SEQUENCE</scope>
    <source>
        <strain evidence="14">NBRC 14990</strain>
    </source>
</reference>
<keyword evidence="6" id="KW-0645">Protease</keyword>
<dbReference type="InterPro" id="IPR014782">
    <property type="entry name" value="Peptidase_M1_dom"/>
</dbReference>
<evidence type="ECO:0000256" key="12">
    <source>
        <dbReference type="ARBA" id="ARBA00031533"/>
    </source>
</evidence>
<proteinExistence type="inferred from homology"/>
<dbReference type="GO" id="GO:0006508">
    <property type="term" value="P:proteolysis"/>
    <property type="evidence" value="ECO:0007669"/>
    <property type="project" value="UniProtKB-KW"/>
</dbReference>
<name>A0A919IKL4_9ACTN</name>
<sequence>MNDFHIERRLSGLIAAGATALIVVAGLSAPVSAATRHASPGAAGLGDRLYPLLGNGGYDVQDYDLRIRYPEKDPAQTVTGDVTITAVATQDLSRFDLDFGGESVGKVSVNGRPATFSRSGDELIVTPSRYLTKGKRFWVTVSNFTATPIPANADSPAGFVTTVDGTIMAGQPDQSHQLFPSNDHPRDMATYTISMTRPAGWTAVANGVHVGDRSRGGAVTSVYRESKPMASELIQLAVGDFTVQRRPSVGGVPIRDVVPTRLAADLLPKAEVERSQLAWMVGKVGKYPFENYGSLVIDTDLGFALETQTLSLYDTSLFAAPKFVLDPVMAHELAHMWFGDSVSPNQWSDVWQSEGHATWYELIYALEHGQFQDYTGQADLESYFKAVYARGDRYRSTYGPVAHPLRSDSIWDVFNPNVYDGGALVLYALRQKIGVKAFDALERAWVAQNRGRAAATQDFIALASKVSHQDLRGFLNDWLYGTKTPPMPGHPDWTVTAPGGSAAKALSTPARAFPHR</sequence>
<evidence type="ECO:0000256" key="6">
    <source>
        <dbReference type="ARBA" id="ARBA00022670"/>
    </source>
</evidence>
<dbReference type="SUPFAM" id="SSF55486">
    <property type="entry name" value="Metalloproteases ('zincins'), catalytic domain"/>
    <property type="match status" value="1"/>
</dbReference>
<dbReference type="RefSeq" id="WP_203739120.1">
    <property type="nucleotide sequence ID" value="NZ_BAAAUC010000023.1"/>
</dbReference>
<dbReference type="AlphaFoldDB" id="A0A919IKL4"/>
<comment type="caution">
    <text evidence="14">The sequence shown here is derived from an EMBL/GenBank/DDBJ whole genome shotgun (WGS) entry which is preliminary data.</text>
</comment>
<evidence type="ECO:0000313" key="14">
    <source>
        <dbReference type="EMBL" id="GID63670.1"/>
    </source>
</evidence>